<organism evidence="1">
    <name type="scientific">Solibacter usitatus (strain Ellin6076)</name>
    <dbReference type="NCBI Taxonomy" id="234267"/>
    <lineage>
        <taxon>Bacteria</taxon>
        <taxon>Pseudomonadati</taxon>
        <taxon>Acidobacteriota</taxon>
        <taxon>Terriglobia</taxon>
        <taxon>Bryobacterales</taxon>
        <taxon>Solibacteraceae</taxon>
        <taxon>Candidatus Solibacter</taxon>
    </lineage>
</organism>
<proteinExistence type="predicted"/>
<evidence type="ECO:0000313" key="1">
    <source>
        <dbReference type="EMBL" id="ABJ85752.1"/>
    </source>
</evidence>
<sequence length="90" mass="10520">MDERAYYSESQTTKPAVLNCPYCRSAETYELRWMVRKKKDRLPGGADERDRAKFLKAQSYMVLLDDKATCKNLRCRRPFDVSGVKTMAFI</sequence>
<dbReference type="STRING" id="234267.Acid_4793"/>
<dbReference type="InParanoid" id="Q01X63"/>
<dbReference type="eggNOG" id="ENOG50315Y9">
    <property type="taxonomic scope" value="Bacteria"/>
</dbReference>
<dbReference type="EMBL" id="CP000473">
    <property type="protein sequence ID" value="ABJ85752.1"/>
    <property type="molecule type" value="Genomic_DNA"/>
</dbReference>
<dbReference type="OrthoDB" id="120249at2"/>
<protein>
    <submittedName>
        <fullName evidence="1">Uncharacterized protein</fullName>
    </submittedName>
</protein>
<dbReference type="AlphaFoldDB" id="Q01X63"/>
<dbReference type="HOGENOM" id="CLU_2393125_0_0_0"/>
<gene>
    <name evidence="1" type="ordered locus">Acid_4793</name>
</gene>
<dbReference type="KEGG" id="sus:Acid_4793"/>
<name>Q01X63_SOLUE</name>
<accession>Q01X63</accession>
<reference evidence="1" key="1">
    <citation type="submission" date="2006-10" db="EMBL/GenBank/DDBJ databases">
        <title>Complete sequence of Solibacter usitatus Ellin6076.</title>
        <authorList>
            <consortium name="US DOE Joint Genome Institute"/>
            <person name="Copeland A."/>
            <person name="Lucas S."/>
            <person name="Lapidus A."/>
            <person name="Barry K."/>
            <person name="Detter J.C."/>
            <person name="Glavina del Rio T."/>
            <person name="Hammon N."/>
            <person name="Israni S."/>
            <person name="Dalin E."/>
            <person name="Tice H."/>
            <person name="Pitluck S."/>
            <person name="Thompson L.S."/>
            <person name="Brettin T."/>
            <person name="Bruce D."/>
            <person name="Han C."/>
            <person name="Tapia R."/>
            <person name="Gilna P."/>
            <person name="Schmutz J."/>
            <person name="Larimer F."/>
            <person name="Land M."/>
            <person name="Hauser L."/>
            <person name="Kyrpides N."/>
            <person name="Mikhailova N."/>
            <person name="Janssen P.H."/>
            <person name="Kuske C.R."/>
            <person name="Richardson P."/>
        </authorList>
    </citation>
    <scope>NUCLEOTIDE SEQUENCE</scope>
    <source>
        <strain evidence="1">Ellin6076</strain>
    </source>
</reference>